<dbReference type="EMBL" id="CP095848">
    <property type="protein sequence ID" value="UPL48123.1"/>
    <property type="molecule type" value="Genomic_DNA"/>
</dbReference>
<evidence type="ECO:0000313" key="3">
    <source>
        <dbReference type="Proteomes" id="UP000829647"/>
    </source>
</evidence>
<dbReference type="Pfam" id="PF13682">
    <property type="entry name" value="CZB"/>
    <property type="match status" value="1"/>
</dbReference>
<evidence type="ECO:0000313" key="2">
    <source>
        <dbReference type="EMBL" id="UPL48123.1"/>
    </source>
</evidence>
<sequence length="121" mass="13918">MPYDLKQEFESASIKHLLFKSKLRSFLYGSGTSEAPIRDPQACIFGHWIAERALPDFGHLPETRELDRAHIKIHHVANRLMDLHQRGHKEEAIAGLSEINALADHITKLLRTMEQKLRAEQ</sequence>
<organism evidence="2 3">
    <name type="scientific">Hymenobacter sublimis</name>
    <dbReference type="NCBI Taxonomy" id="2933777"/>
    <lineage>
        <taxon>Bacteria</taxon>
        <taxon>Pseudomonadati</taxon>
        <taxon>Bacteroidota</taxon>
        <taxon>Cytophagia</taxon>
        <taxon>Cytophagales</taxon>
        <taxon>Hymenobacteraceae</taxon>
        <taxon>Hymenobacter</taxon>
    </lineage>
</organism>
<proteinExistence type="predicted"/>
<name>A0ABY4J819_9BACT</name>
<evidence type="ECO:0000259" key="1">
    <source>
        <dbReference type="Pfam" id="PF13682"/>
    </source>
</evidence>
<gene>
    <name evidence="2" type="ORF">MWH26_13110</name>
</gene>
<accession>A0ABY4J819</accession>
<feature type="domain" description="Chemoreceptor zinc-binding" evidence="1">
    <location>
        <begin position="16"/>
        <end position="80"/>
    </location>
</feature>
<protein>
    <submittedName>
        <fullName evidence="2">CZB domain-containing protein</fullName>
    </submittedName>
</protein>
<dbReference type="InterPro" id="IPR025991">
    <property type="entry name" value="Chemoreceptor_zinc-bind_dom"/>
</dbReference>
<dbReference type="Gene3D" id="1.20.120.30">
    <property type="entry name" value="Aspartate receptor, ligand-binding domain"/>
    <property type="match status" value="1"/>
</dbReference>
<dbReference type="Proteomes" id="UP000829647">
    <property type="component" value="Chromosome"/>
</dbReference>
<reference evidence="2 3" key="1">
    <citation type="submission" date="2022-04" db="EMBL/GenBank/DDBJ databases">
        <title>Hymenobacter sp. isolated from the air.</title>
        <authorList>
            <person name="Won M."/>
            <person name="Lee C.-M."/>
            <person name="Woen H.-Y."/>
            <person name="Kwon S.-W."/>
        </authorList>
    </citation>
    <scope>NUCLEOTIDE SEQUENCE [LARGE SCALE GENOMIC DNA]</scope>
    <source>
        <strain evidence="3">5516 S-25</strain>
    </source>
</reference>
<keyword evidence="3" id="KW-1185">Reference proteome</keyword>
<dbReference type="RefSeq" id="WP_247974639.1">
    <property type="nucleotide sequence ID" value="NZ_CP095848.1"/>
</dbReference>